<name>A9BBB9_PROM4</name>
<dbReference type="HOGENOM" id="CLU_202661_1_0_3"/>
<protein>
    <submittedName>
        <fullName evidence="1">Uncharacterized protein</fullName>
    </submittedName>
</protein>
<dbReference type="EMBL" id="CP000878">
    <property type="protein sequence ID" value="ABX09131.1"/>
    <property type="molecule type" value="Genomic_DNA"/>
</dbReference>
<evidence type="ECO:0000313" key="2">
    <source>
        <dbReference type="Proteomes" id="UP000000788"/>
    </source>
</evidence>
<dbReference type="STRING" id="93059.P9211_12001"/>
<evidence type="ECO:0000313" key="1">
    <source>
        <dbReference type="EMBL" id="ABX09131.1"/>
    </source>
</evidence>
<dbReference type="AlphaFoldDB" id="A9BBB9"/>
<proteinExistence type="predicted"/>
<accession>A9BBB9</accession>
<organism evidence="1 2">
    <name type="scientific">Prochlorococcus marinus (strain MIT 9211)</name>
    <dbReference type="NCBI Taxonomy" id="93059"/>
    <lineage>
        <taxon>Bacteria</taxon>
        <taxon>Bacillati</taxon>
        <taxon>Cyanobacteriota</taxon>
        <taxon>Cyanophyceae</taxon>
        <taxon>Synechococcales</taxon>
        <taxon>Prochlorococcaceae</taxon>
        <taxon>Prochlorococcus</taxon>
    </lineage>
</organism>
<keyword evidence="2" id="KW-1185">Reference proteome</keyword>
<sequence length="57" mass="6870">MRFFITRHDGKEDEVTIQEFANYDDAYDLLEDVYGDICCSDADYDDRPYYEINERES</sequence>
<reference evidence="1 2" key="1">
    <citation type="journal article" date="2007" name="PLoS Genet.">
        <title>Patterns and implications of gene gain and loss in the evolution of Prochlorococcus.</title>
        <authorList>
            <person name="Kettler G.C."/>
            <person name="Martiny A.C."/>
            <person name="Huang K."/>
            <person name="Zucker J."/>
            <person name="Coleman M.L."/>
            <person name="Rodrigue S."/>
            <person name="Chen F."/>
            <person name="Lapidus A."/>
            <person name="Ferriera S."/>
            <person name="Johnson J."/>
            <person name="Steglich C."/>
            <person name="Church G.M."/>
            <person name="Richardson P."/>
            <person name="Chisholm S.W."/>
        </authorList>
    </citation>
    <scope>NUCLEOTIDE SEQUENCE [LARGE SCALE GENOMIC DNA]</scope>
    <source>
        <strain evidence="2">MIT 9211</strain>
    </source>
</reference>
<dbReference type="KEGG" id="pmj:P9211_12001"/>
<gene>
    <name evidence="1" type="ordered locus">P9211_12001</name>
</gene>
<dbReference type="RefSeq" id="WP_012195752.1">
    <property type="nucleotide sequence ID" value="NC_009976.1"/>
</dbReference>
<dbReference type="eggNOG" id="ENOG50321ZM">
    <property type="taxonomic scope" value="Bacteria"/>
</dbReference>
<dbReference type="Proteomes" id="UP000000788">
    <property type="component" value="Chromosome"/>
</dbReference>